<feature type="domain" description="ABC transmembrane type-1" evidence="8">
    <location>
        <begin position="95"/>
        <end position="294"/>
    </location>
</feature>
<dbReference type="OrthoDB" id="3171583at2"/>
<dbReference type="PANTHER" id="PTHR43163">
    <property type="entry name" value="DIPEPTIDE TRANSPORT SYSTEM PERMEASE PROTEIN DPPB-RELATED"/>
    <property type="match status" value="1"/>
</dbReference>
<dbReference type="SUPFAM" id="SSF161098">
    <property type="entry name" value="MetI-like"/>
    <property type="match status" value="1"/>
</dbReference>
<dbReference type="InterPro" id="IPR035906">
    <property type="entry name" value="MetI-like_sf"/>
</dbReference>
<dbReference type="InterPro" id="IPR000515">
    <property type="entry name" value="MetI-like"/>
</dbReference>
<reference evidence="9 10" key="1">
    <citation type="submission" date="2019-01" db="EMBL/GenBank/DDBJ databases">
        <title>Agromyces.</title>
        <authorList>
            <person name="Li J."/>
        </authorList>
    </citation>
    <scope>NUCLEOTIDE SEQUENCE [LARGE SCALE GENOMIC DNA]</scope>
    <source>
        <strain evidence="9 10">DSM 15934</strain>
    </source>
</reference>
<evidence type="ECO:0000256" key="7">
    <source>
        <dbReference type="RuleBase" id="RU363032"/>
    </source>
</evidence>
<dbReference type="Pfam" id="PF00528">
    <property type="entry name" value="BPD_transp_1"/>
    <property type="match status" value="1"/>
</dbReference>
<keyword evidence="4 7" id="KW-0812">Transmembrane</keyword>
<protein>
    <submittedName>
        <fullName evidence="9">ABC transporter permease</fullName>
    </submittedName>
</protein>
<evidence type="ECO:0000313" key="10">
    <source>
        <dbReference type="Proteomes" id="UP000293865"/>
    </source>
</evidence>
<comment type="similarity">
    <text evidence="7">Belongs to the binding-protein-dependent transport system permease family.</text>
</comment>
<keyword evidence="5 7" id="KW-1133">Transmembrane helix</keyword>
<comment type="subcellular location">
    <subcellularLocation>
        <location evidence="1 7">Cell membrane</location>
        <topology evidence="1 7">Multi-pass membrane protein</topology>
    </subcellularLocation>
</comment>
<comment type="caution">
    <text evidence="9">The sequence shown here is derived from an EMBL/GenBank/DDBJ whole genome shotgun (WGS) entry which is preliminary data.</text>
</comment>
<feature type="transmembrane region" description="Helical" evidence="7">
    <location>
        <begin position="233"/>
        <end position="255"/>
    </location>
</feature>
<feature type="transmembrane region" description="Helical" evidence="7">
    <location>
        <begin position="275"/>
        <end position="301"/>
    </location>
</feature>
<keyword evidence="3" id="KW-1003">Cell membrane</keyword>
<evidence type="ECO:0000259" key="8">
    <source>
        <dbReference type="PROSITE" id="PS50928"/>
    </source>
</evidence>
<accession>A0A4Q2KQX2</accession>
<dbReference type="InterPro" id="IPR045621">
    <property type="entry name" value="BPD_transp_1_N"/>
</dbReference>
<dbReference type="PANTHER" id="PTHR43163:SF7">
    <property type="entry name" value="DIPEPTIDE-TRANSPORT INTEGRAL MEMBRANE PROTEIN ABC TRANSPORTER DPPB-RELATED"/>
    <property type="match status" value="1"/>
</dbReference>
<organism evidence="9 10">
    <name type="scientific">Agromyces albus</name>
    <dbReference type="NCBI Taxonomy" id="205332"/>
    <lineage>
        <taxon>Bacteria</taxon>
        <taxon>Bacillati</taxon>
        <taxon>Actinomycetota</taxon>
        <taxon>Actinomycetes</taxon>
        <taxon>Micrococcales</taxon>
        <taxon>Microbacteriaceae</taxon>
        <taxon>Agromyces</taxon>
    </lineage>
</organism>
<name>A0A4Q2KQX2_9MICO</name>
<feature type="transmembrane region" description="Helical" evidence="7">
    <location>
        <begin position="132"/>
        <end position="155"/>
    </location>
</feature>
<evidence type="ECO:0000256" key="3">
    <source>
        <dbReference type="ARBA" id="ARBA00022475"/>
    </source>
</evidence>
<dbReference type="GO" id="GO:0055085">
    <property type="term" value="P:transmembrane transport"/>
    <property type="evidence" value="ECO:0007669"/>
    <property type="project" value="InterPro"/>
</dbReference>
<dbReference type="Pfam" id="PF19300">
    <property type="entry name" value="BPD_transp_1_N"/>
    <property type="match status" value="1"/>
</dbReference>
<dbReference type="CDD" id="cd06261">
    <property type="entry name" value="TM_PBP2"/>
    <property type="match status" value="1"/>
</dbReference>
<dbReference type="PROSITE" id="PS50928">
    <property type="entry name" value="ABC_TM1"/>
    <property type="match status" value="1"/>
</dbReference>
<evidence type="ECO:0000313" key="9">
    <source>
        <dbReference type="EMBL" id="RXZ67825.1"/>
    </source>
</evidence>
<gene>
    <name evidence="9" type="ORF">ESP51_16060</name>
</gene>
<evidence type="ECO:0000256" key="1">
    <source>
        <dbReference type="ARBA" id="ARBA00004651"/>
    </source>
</evidence>
<keyword evidence="10" id="KW-1185">Reference proteome</keyword>
<evidence type="ECO:0000256" key="6">
    <source>
        <dbReference type="ARBA" id="ARBA00023136"/>
    </source>
</evidence>
<dbReference type="Proteomes" id="UP000293865">
    <property type="component" value="Unassembled WGS sequence"/>
</dbReference>
<sequence>MAGYIVRRVLQAIPVLLGTTFLIYFMVFAMPGDPIVGLFGEKTPPPAVLEQLRERYNLDQPFIIQYFIFLGNIFRGDLGVSFSGQPVVEILAQTFPVTLRLAFLSTVFLMVGGIAAGLVSGLRKGGIFDASALVVSLIFISLPIFVVGFVGQFVFGIQLGWFRTTVGSGAPWSDLVLPAIVLATGSFAQIVRLTRASVIETESQDFVRTAASKGLSRNRIVPVHILRNSLIPVVTYLGVDFGVLMVGAVVTEGIFNVPGVGRTVYQAIIRGENPTVVAFVTVMVLIYLVVNLLIDLFYAVLDPRIRYAK</sequence>
<dbReference type="GO" id="GO:0005886">
    <property type="term" value="C:plasma membrane"/>
    <property type="evidence" value="ECO:0007669"/>
    <property type="project" value="UniProtKB-SubCell"/>
</dbReference>
<proteinExistence type="inferred from homology"/>
<evidence type="ECO:0000256" key="5">
    <source>
        <dbReference type="ARBA" id="ARBA00022989"/>
    </source>
</evidence>
<evidence type="ECO:0000256" key="4">
    <source>
        <dbReference type="ARBA" id="ARBA00022692"/>
    </source>
</evidence>
<evidence type="ECO:0000256" key="2">
    <source>
        <dbReference type="ARBA" id="ARBA00022448"/>
    </source>
</evidence>
<keyword evidence="6 7" id="KW-0472">Membrane</keyword>
<dbReference type="AlphaFoldDB" id="A0A4Q2KQX2"/>
<keyword evidence="2 7" id="KW-0813">Transport</keyword>
<dbReference type="RefSeq" id="WP_129521909.1">
    <property type="nucleotide sequence ID" value="NZ_SDPN01000038.1"/>
</dbReference>
<dbReference type="EMBL" id="SDPN01000038">
    <property type="protein sequence ID" value="RXZ67825.1"/>
    <property type="molecule type" value="Genomic_DNA"/>
</dbReference>
<feature type="transmembrane region" description="Helical" evidence="7">
    <location>
        <begin position="12"/>
        <end position="30"/>
    </location>
</feature>
<feature type="transmembrane region" description="Helical" evidence="7">
    <location>
        <begin position="101"/>
        <end position="120"/>
    </location>
</feature>
<dbReference type="Gene3D" id="1.10.3720.10">
    <property type="entry name" value="MetI-like"/>
    <property type="match status" value="1"/>
</dbReference>